<proteinExistence type="predicted"/>
<dbReference type="Proteomes" id="UP000831701">
    <property type="component" value="Chromosome 1"/>
</dbReference>
<evidence type="ECO:0000313" key="1">
    <source>
        <dbReference type="EMBL" id="KAI3376993.1"/>
    </source>
</evidence>
<comment type="caution">
    <text evidence="1">The sequence shown here is derived from an EMBL/GenBank/DDBJ whole genome shotgun (WGS) entry which is preliminary data.</text>
</comment>
<keyword evidence="2" id="KW-1185">Reference proteome</keyword>
<organism evidence="1 2">
    <name type="scientific">Scortum barcoo</name>
    <name type="common">barcoo grunter</name>
    <dbReference type="NCBI Taxonomy" id="214431"/>
    <lineage>
        <taxon>Eukaryota</taxon>
        <taxon>Metazoa</taxon>
        <taxon>Chordata</taxon>
        <taxon>Craniata</taxon>
        <taxon>Vertebrata</taxon>
        <taxon>Euteleostomi</taxon>
        <taxon>Actinopterygii</taxon>
        <taxon>Neopterygii</taxon>
        <taxon>Teleostei</taxon>
        <taxon>Neoteleostei</taxon>
        <taxon>Acanthomorphata</taxon>
        <taxon>Eupercaria</taxon>
        <taxon>Centrarchiformes</taxon>
        <taxon>Terapontoidei</taxon>
        <taxon>Terapontidae</taxon>
        <taxon>Scortum</taxon>
    </lineage>
</organism>
<protein>
    <submittedName>
        <fullName evidence="1">Uncharacterized protein</fullName>
    </submittedName>
</protein>
<gene>
    <name evidence="1" type="ORF">L3Q82_000028</name>
</gene>
<reference evidence="1" key="1">
    <citation type="submission" date="2022-04" db="EMBL/GenBank/DDBJ databases">
        <title>Jade perch genome.</title>
        <authorList>
            <person name="Chao B."/>
        </authorList>
    </citation>
    <scope>NUCLEOTIDE SEQUENCE</scope>
    <source>
        <strain evidence="1">CB-2022</strain>
    </source>
</reference>
<evidence type="ECO:0000313" key="2">
    <source>
        <dbReference type="Proteomes" id="UP000831701"/>
    </source>
</evidence>
<sequence>MEEIPRITVDTVRPLIESFFQRLSAGQRTVLRTGSPDDATKVLLVDLLLDIITSVSNTMLTAFSCSNEDVSEERVLSSLGDTLPQTFAEVLDVQEEVECISSQRLSDLVAKEVAASLNSALSASMHSADEPASCTHITTPNRVNTMLIHACKILKELMAKMNNLCPVKPRKCRQSEELAKEELCDVEMTAVSEGCQSSVRTGSGRSKEASSQRSSAKGTAEAVSKKSLESAAIDDGCQSSDKTVETTAKLIQEIIMKEVKEVMEPLLDELSDAEYELLQSKSAQEIEVVASDIAQIIKKVSCQSSKSNGKKKLPMKTMLDKIRTFFTKHFATAYIHKIGAQLKRKFHKDSKVESRESMKSLMADVDSLLETEEGEQAQDVCQKFESSCTDDDKFLEELRYVLFLHVTDGMRPKNTQESPNMKSRSKAPVSLSHAEMCADIGNKVRSFLGLMRWWLKTQVTHCSRRITRALTGTEGQAPTEVPEVALEERSEPLVTAPISPATSARDKTPRSQDITPV</sequence>
<name>A0ACB8XB82_9TELE</name>
<dbReference type="EMBL" id="CM041531">
    <property type="protein sequence ID" value="KAI3376993.1"/>
    <property type="molecule type" value="Genomic_DNA"/>
</dbReference>
<accession>A0ACB8XB82</accession>